<dbReference type="InterPro" id="IPR001647">
    <property type="entry name" value="HTH_TetR"/>
</dbReference>
<reference evidence="6 7" key="1">
    <citation type="journal article" date="2014" name="J. Biotechnol.">
        <title>Complete genome sequence of the actinobacterium Actinoplanes friuliensis HAG 010964, producer of the lipopeptide antibiotic friulimycin.</title>
        <authorList>
            <person name="Ruckert C."/>
            <person name="Szczepanowski R."/>
            <person name="Albersmeier A."/>
            <person name="Goesmann A."/>
            <person name="Fischer N."/>
            <person name="Steinkamper A."/>
            <person name="Puhler A."/>
            <person name="Biener R."/>
            <person name="Schwartz D."/>
            <person name="Kalinowski J."/>
        </authorList>
    </citation>
    <scope>NUCLEOTIDE SEQUENCE [LARGE SCALE GENOMIC DNA]</scope>
    <source>
        <strain evidence="6 7">DSM 7358</strain>
    </source>
</reference>
<feature type="domain" description="HTH tetR-type" evidence="5">
    <location>
        <begin position="8"/>
        <end position="68"/>
    </location>
</feature>
<gene>
    <name evidence="6" type="ORF">AFR_21460</name>
</gene>
<dbReference type="AlphaFoldDB" id="U5W0Q0"/>
<dbReference type="Gene3D" id="1.10.357.10">
    <property type="entry name" value="Tetracycline Repressor, domain 2"/>
    <property type="match status" value="1"/>
</dbReference>
<dbReference type="InterPro" id="IPR009057">
    <property type="entry name" value="Homeodomain-like_sf"/>
</dbReference>
<dbReference type="PANTHER" id="PTHR30055:SF238">
    <property type="entry name" value="MYCOFACTOCIN BIOSYNTHESIS TRANSCRIPTIONAL REGULATOR MFTR-RELATED"/>
    <property type="match status" value="1"/>
</dbReference>
<dbReference type="OrthoDB" id="5068503at2"/>
<dbReference type="Proteomes" id="UP000017746">
    <property type="component" value="Chromosome"/>
</dbReference>
<sequence>MPTGVALRDVRDQLFTAAERILLRDGPSALTSRAVTTEAGCAKGVLHRHFTDFDDFLAALVHDRIAKINHQADTLVRNAGTATVADNVTEALTTLFTSVALEILSLITFRDDLRARLRATQPAGFPLMADATRMIAAYLTAERDQGRLAGESDTDLLALMLIGTTHMLFAGRHGTPPDPHEVHRVVTATLGNTTPGMTPSPP</sequence>
<dbReference type="PROSITE" id="PS50977">
    <property type="entry name" value="HTH_TETR_2"/>
    <property type="match status" value="1"/>
</dbReference>
<dbReference type="eggNOG" id="COG1309">
    <property type="taxonomic scope" value="Bacteria"/>
</dbReference>
<name>U5W0Q0_9ACTN</name>
<protein>
    <submittedName>
        <fullName evidence="6">TetR family transcriptional regulator</fullName>
    </submittedName>
</protein>
<dbReference type="RefSeq" id="WP_023362934.1">
    <property type="nucleotide sequence ID" value="NC_022657.1"/>
</dbReference>
<evidence type="ECO:0000256" key="4">
    <source>
        <dbReference type="PROSITE-ProRule" id="PRU00335"/>
    </source>
</evidence>
<evidence type="ECO:0000256" key="3">
    <source>
        <dbReference type="ARBA" id="ARBA00023163"/>
    </source>
</evidence>
<accession>U5W0Q0</accession>
<proteinExistence type="predicted"/>
<dbReference type="GO" id="GO:0003700">
    <property type="term" value="F:DNA-binding transcription factor activity"/>
    <property type="evidence" value="ECO:0007669"/>
    <property type="project" value="TreeGrafter"/>
</dbReference>
<dbReference type="PATRIC" id="fig|1246995.3.peg.4353"/>
<keyword evidence="2 4" id="KW-0238">DNA-binding</keyword>
<dbReference type="EMBL" id="CP006272">
    <property type="protein sequence ID" value="AGZ42562.1"/>
    <property type="molecule type" value="Genomic_DNA"/>
</dbReference>
<evidence type="ECO:0000256" key="2">
    <source>
        <dbReference type="ARBA" id="ARBA00023125"/>
    </source>
</evidence>
<keyword evidence="3" id="KW-0804">Transcription</keyword>
<dbReference type="Pfam" id="PF00440">
    <property type="entry name" value="TetR_N"/>
    <property type="match status" value="1"/>
</dbReference>
<evidence type="ECO:0000256" key="1">
    <source>
        <dbReference type="ARBA" id="ARBA00023015"/>
    </source>
</evidence>
<feature type="DNA-binding region" description="H-T-H motif" evidence="4">
    <location>
        <begin position="31"/>
        <end position="50"/>
    </location>
</feature>
<dbReference type="GO" id="GO:0000976">
    <property type="term" value="F:transcription cis-regulatory region binding"/>
    <property type="evidence" value="ECO:0007669"/>
    <property type="project" value="TreeGrafter"/>
</dbReference>
<dbReference type="SUPFAM" id="SSF46689">
    <property type="entry name" value="Homeodomain-like"/>
    <property type="match status" value="1"/>
</dbReference>
<dbReference type="HOGENOM" id="CLU_107158_0_0_11"/>
<keyword evidence="7" id="KW-1185">Reference proteome</keyword>
<evidence type="ECO:0000259" key="5">
    <source>
        <dbReference type="PROSITE" id="PS50977"/>
    </source>
</evidence>
<dbReference type="InterPro" id="IPR050109">
    <property type="entry name" value="HTH-type_TetR-like_transc_reg"/>
</dbReference>
<organism evidence="6 7">
    <name type="scientific">Actinoplanes friuliensis DSM 7358</name>
    <dbReference type="NCBI Taxonomy" id="1246995"/>
    <lineage>
        <taxon>Bacteria</taxon>
        <taxon>Bacillati</taxon>
        <taxon>Actinomycetota</taxon>
        <taxon>Actinomycetes</taxon>
        <taxon>Micromonosporales</taxon>
        <taxon>Micromonosporaceae</taxon>
        <taxon>Actinoplanes</taxon>
    </lineage>
</organism>
<dbReference type="KEGG" id="afs:AFR_21460"/>
<dbReference type="PANTHER" id="PTHR30055">
    <property type="entry name" value="HTH-TYPE TRANSCRIPTIONAL REGULATOR RUTR"/>
    <property type="match status" value="1"/>
</dbReference>
<keyword evidence="1" id="KW-0805">Transcription regulation</keyword>
<evidence type="ECO:0000313" key="6">
    <source>
        <dbReference type="EMBL" id="AGZ42562.1"/>
    </source>
</evidence>
<evidence type="ECO:0000313" key="7">
    <source>
        <dbReference type="Proteomes" id="UP000017746"/>
    </source>
</evidence>
<dbReference type="STRING" id="1246995.AFR_21460"/>